<dbReference type="Pfam" id="PF04055">
    <property type="entry name" value="Radical_SAM"/>
    <property type="match status" value="1"/>
</dbReference>
<feature type="binding site" evidence="12">
    <location>
        <position position="271"/>
    </location>
    <ligand>
        <name>[4Fe-4S] cluster</name>
        <dbReference type="ChEBI" id="CHEBI:49883"/>
        <label>2</label>
        <note>4Fe-4S-substrate</note>
    </ligand>
</feature>
<comment type="catalytic activity">
    <reaction evidence="11 12">
        <text>GTP + AH2 + S-adenosyl-L-methionine = (8S)-3',8-cyclo-7,8-dihydroguanosine 5'-triphosphate + 5'-deoxyadenosine + L-methionine + A + H(+)</text>
        <dbReference type="Rhea" id="RHEA:49576"/>
        <dbReference type="ChEBI" id="CHEBI:13193"/>
        <dbReference type="ChEBI" id="CHEBI:15378"/>
        <dbReference type="ChEBI" id="CHEBI:17319"/>
        <dbReference type="ChEBI" id="CHEBI:17499"/>
        <dbReference type="ChEBI" id="CHEBI:37565"/>
        <dbReference type="ChEBI" id="CHEBI:57844"/>
        <dbReference type="ChEBI" id="CHEBI:59789"/>
        <dbReference type="ChEBI" id="CHEBI:131766"/>
        <dbReference type="EC" id="4.1.99.22"/>
    </reaction>
</comment>
<feature type="domain" description="Radical SAM core" evidence="13">
    <location>
        <begin position="24"/>
        <end position="247"/>
    </location>
</feature>
<dbReference type="InterPro" id="IPR007197">
    <property type="entry name" value="rSAM"/>
</dbReference>
<dbReference type="InterPro" id="IPR010505">
    <property type="entry name" value="MoaA_twitch"/>
</dbReference>
<dbReference type="GO" id="GO:0046872">
    <property type="term" value="F:metal ion binding"/>
    <property type="evidence" value="ECO:0007669"/>
    <property type="project" value="UniProtKB-KW"/>
</dbReference>
<comment type="caution">
    <text evidence="12">Lacks conserved residue(s) required for the propagation of feature annotation.</text>
</comment>
<dbReference type="SMART" id="SM00729">
    <property type="entry name" value="Elp3"/>
    <property type="match status" value="1"/>
</dbReference>
<feature type="binding site" evidence="12">
    <location>
        <position position="288"/>
    </location>
    <ligand>
        <name>[4Fe-4S] cluster</name>
        <dbReference type="ChEBI" id="CHEBI:49883"/>
        <label>2</label>
        <note>4Fe-4S-substrate</note>
    </ligand>
</feature>
<dbReference type="PANTHER" id="PTHR22960">
    <property type="entry name" value="MOLYBDOPTERIN COFACTOR SYNTHESIS PROTEIN A"/>
    <property type="match status" value="1"/>
</dbReference>
<evidence type="ECO:0000256" key="12">
    <source>
        <dbReference type="HAMAP-Rule" id="MF_01225"/>
    </source>
</evidence>
<comment type="subunit">
    <text evidence="12">Monomer and homodimer.</text>
</comment>
<dbReference type="GO" id="GO:0061798">
    <property type="term" value="F:GTP 3',8'-cyclase activity"/>
    <property type="evidence" value="ECO:0007669"/>
    <property type="project" value="UniProtKB-UniRule"/>
</dbReference>
<evidence type="ECO:0000256" key="11">
    <source>
        <dbReference type="ARBA" id="ARBA00048697"/>
    </source>
</evidence>
<evidence type="ECO:0000313" key="14">
    <source>
        <dbReference type="EMBL" id="SBV96375.1"/>
    </source>
</evidence>
<dbReference type="GO" id="GO:0005525">
    <property type="term" value="F:GTP binding"/>
    <property type="evidence" value="ECO:0007669"/>
    <property type="project" value="UniProtKB-UniRule"/>
</dbReference>
<dbReference type="Gene3D" id="3.20.20.70">
    <property type="entry name" value="Aldolase class I"/>
    <property type="match status" value="1"/>
</dbReference>
<dbReference type="CDD" id="cd01335">
    <property type="entry name" value="Radical_SAM"/>
    <property type="match status" value="1"/>
</dbReference>
<dbReference type="InterPro" id="IPR013483">
    <property type="entry name" value="MoaA"/>
</dbReference>
<dbReference type="PROSITE" id="PS01305">
    <property type="entry name" value="MOAA_NIFB_PQQE"/>
    <property type="match status" value="1"/>
</dbReference>
<evidence type="ECO:0000256" key="3">
    <source>
        <dbReference type="ARBA" id="ARBA00022691"/>
    </source>
</evidence>
<organism evidence="14">
    <name type="scientific">uncultured delta proteobacterium</name>
    <dbReference type="NCBI Taxonomy" id="34034"/>
    <lineage>
        <taxon>Bacteria</taxon>
        <taxon>Deltaproteobacteria</taxon>
        <taxon>environmental samples</taxon>
    </lineage>
</organism>
<dbReference type="HAMAP" id="MF_01225_B">
    <property type="entry name" value="MoaA_B"/>
    <property type="match status" value="1"/>
</dbReference>
<dbReference type="InterPro" id="IPR006638">
    <property type="entry name" value="Elp3/MiaA/NifB-like_rSAM"/>
</dbReference>
<reference evidence="14" key="1">
    <citation type="submission" date="2016-04" db="EMBL/GenBank/DDBJ databases">
        <authorList>
            <person name="Evans L.H."/>
            <person name="Alamgir A."/>
            <person name="Owens N."/>
            <person name="Weber N.D."/>
            <person name="Virtaneva K."/>
            <person name="Barbian K."/>
            <person name="Babar A."/>
            <person name="Rosenke K."/>
        </authorList>
    </citation>
    <scope>NUCLEOTIDE SEQUENCE</scope>
    <source>
        <strain evidence="14">86</strain>
    </source>
</reference>
<feature type="binding site" evidence="12">
    <location>
        <position position="40"/>
    </location>
    <ligand>
        <name>[4Fe-4S] cluster</name>
        <dbReference type="ChEBI" id="CHEBI:49883"/>
        <label>1</label>
        <note>4Fe-4S-S-AdoMet</note>
    </ligand>
</feature>
<keyword evidence="10 12" id="KW-0456">Lyase</keyword>
<feature type="binding site" evidence="12">
    <location>
        <position position="46"/>
    </location>
    <ligand>
        <name>S-adenosyl-L-methionine</name>
        <dbReference type="ChEBI" id="CHEBI:59789"/>
    </ligand>
</feature>
<gene>
    <name evidence="12 14" type="primary">moaA</name>
    <name evidence="14" type="ORF">KL86DPRO_11034</name>
</gene>
<name>A0A212JAV7_9DELT</name>
<protein>
    <recommendedName>
        <fullName evidence="1 12">GTP 3',8-cyclase</fullName>
        <ecNumber evidence="1 12">4.1.99.22</ecNumber>
    </recommendedName>
    <alternativeName>
        <fullName evidence="12">Molybdenum cofactor biosynthesis protein A</fullName>
    </alternativeName>
</protein>
<feature type="binding site" evidence="12">
    <location>
        <position position="274"/>
    </location>
    <ligand>
        <name>[4Fe-4S] cluster</name>
        <dbReference type="ChEBI" id="CHEBI:49883"/>
        <label>2</label>
        <note>4Fe-4S-substrate</note>
    </ligand>
</feature>
<dbReference type="GO" id="GO:0006777">
    <property type="term" value="P:Mo-molybdopterin cofactor biosynthetic process"/>
    <property type="evidence" value="ECO:0007669"/>
    <property type="project" value="UniProtKB-UniRule"/>
</dbReference>
<dbReference type="PROSITE" id="PS51918">
    <property type="entry name" value="RADICAL_SAM"/>
    <property type="match status" value="1"/>
</dbReference>
<feature type="binding site" evidence="12">
    <location>
        <position position="47"/>
    </location>
    <ligand>
        <name>[4Fe-4S] cluster</name>
        <dbReference type="ChEBI" id="CHEBI:49883"/>
        <label>1</label>
        <note>4Fe-4S-S-AdoMet</note>
    </ligand>
</feature>
<feature type="binding site" evidence="12">
    <location>
        <begin position="276"/>
        <end position="278"/>
    </location>
    <ligand>
        <name>GTP</name>
        <dbReference type="ChEBI" id="CHEBI:37565"/>
    </ligand>
</feature>
<feature type="binding site" evidence="12">
    <location>
        <position position="175"/>
    </location>
    <ligand>
        <name>GTP</name>
        <dbReference type="ChEBI" id="CHEBI:37565"/>
    </ligand>
</feature>
<keyword evidence="2 12" id="KW-0004">4Fe-4S</keyword>
<dbReference type="InterPro" id="IPR058240">
    <property type="entry name" value="rSAM_sf"/>
</dbReference>
<dbReference type="UniPathway" id="UPA00344"/>
<evidence type="ECO:0000256" key="7">
    <source>
        <dbReference type="ARBA" id="ARBA00023014"/>
    </source>
</evidence>
<comment type="pathway">
    <text evidence="12">Cofactor biosynthesis; molybdopterin biosynthesis.</text>
</comment>
<evidence type="ECO:0000256" key="9">
    <source>
        <dbReference type="ARBA" id="ARBA00023150"/>
    </source>
</evidence>
<feature type="binding site" evidence="12">
    <location>
        <position position="33"/>
    </location>
    <ligand>
        <name>GTP</name>
        <dbReference type="ChEBI" id="CHEBI:37565"/>
    </ligand>
</feature>
<keyword evidence="8 12" id="KW-0342">GTP-binding</keyword>
<dbReference type="AlphaFoldDB" id="A0A212JAV7"/>
<dbReference type="GO" id="GO:0051539">
    <property type="term" value="F:4 iron, 4 sulfur cluster binding"/>
    <property type="evidence" value="ECO:0007669"/>
    <property type="project" value="UniProtKB-UniRule"/>
</dbReference>
<keyword evidence="4 12" id="KW-0479">Metal-binding</keyword>
<evidence type="ECO:0000259" key="13">
    <source>
        <dbReference type="PROSITE" id="PS51918"/>
    </source>
</evidence>
<evidence type="ECO:0000256" key="4">
    <source>
        <dbReference type="ARBA" id="ARBA00022723"/>
    </source>
</evidence>
<dbReference type="GO" id="GO:0061799">
    <property type="term" value="F:cyclic pyranopterin monophosphate synthase activity"/>
    <property type="evidence" value="ECO:0007669"/>
    <property type="project" value="TreeGrafter"/>
</dbReference>
<dbReference type="CDD" id="cd21117">
    <property type="entry name" value="Twitch_MoaA"/>
    <property type="match status" value="1"/>
</dbReference>
<evidence type="ECO:0000256" key="8">
    <source>
        <dbReference type="ARBA" id="ARBA00023134"/>
    </source>
</evidence>
<dbReference type="SFLD" id="SFLDS00029">
    <property type="entry name" value="Radical_SAM"/>
    <property type="match status" value="1"/>
</dbReference>
<evidence type="ECO:0000256" key="1">
    <source>
        <dbReference type="ARBA" id="ARBA00012167"/>
    </source>
</evidence>
<dbReference type="PANTHER" id="PTHR22960:SF0">
    <property type="entry name" value="MOLYBDENUM COFACTOR BIOSYNTHESIS PROTEIN 1"/>
    <property type="match status" value="1"/>
</dbReference>
<evidence type="ECO:0000256" key="2">
    <source>
        <dbReference type="ARBA" id="ARBA00022485"/>
    </source>
</evidence>
<keyword evidence="9 12" id="KW-0501">Molybdenum cofactor biosynthesis</keyword>
<evidence type="ECO:0000256" key="10">
    <source>
        <dbReference type="ARBA" id="ARBA00023239"/>
    </source>
</evidence>
<dbReference type="InterPro" id="IPR050105">
    <property type="entry name" value="MoCo_biosynth_MoaA/MoaC"/>
</dbReference>
<feature type="binding site" evidence="12">
    <location>
        <position position="44"/>
    </location>
    <ligand>
        <name>[4Fe-4S] cluster</name>
        <dbReference type="ChEBI" id="CHEBI:49883"/>
        <label>1</label>
        <note>4Fe-4S-S-AdoMet</note>
    </ligand>
</feature>
<comment type="similarity">
    <text evidence="12">Belongs to the radical SAM superfamily. MoaA family.</text>
</comment>
<keyword evidence="5 12" id="KW-0547">Nucleotide-binding</keyword>
<dbReference type="SFLD" id="SFLDG01386">
    <property type="entry name" value="main_SPASM_domain-containing"/>
    <property type="match status" value="1"/>
</dbReference>
<evidence type="ECO:0000256" key="6">
    <source>
        <dbReference type="ARBA" id="ARBA00023004"/>
    </source>
</evidence>
<dbReference type="SFLD" id="SFLDG01383">
    <property type="entry name" value="cyclic_pyranopterin_phosphate"/>
    <property type="match status" value="1"/>
</dbReference>
<dbReference type="InterPro" id="IPR000385">
    <property type="entry name" value="MoaA_NifB_PqqE_Fe-S-bd_CS"/>
</dbReference>
<keyword evidence="7 12" id="KW-0411">Iron-sulfur</keyword>
<dbReference type="InterPro" id="IPR013785">
    <property type="entry name" value="Aldolase_TIM"/>
</dbReference>
<dbReference type="SFLD" id="SFLDG01067">
    <property type="entry name" value="SPASM/twitch_domain_containing"/>
    <property type="match status" value="1"/>
</dbReference>
<keyword evidence="6 12" id="KW-0408">Iron</keyword>
<evidence type="ECO:0000256" key="5">
    <source>
        <dbReference type="ARBA" id="ARBA00022741"/>
    </source>
</evidence>
<feature type="binding site" evidence="12">
    <location>
        <position position="114"/>
    </location>
    <ligand>
        <name>GTP</name>
        <dbReference type="ChEBI" id="CHEBI:37565"/>
    </ligand>
</feature>
<feature type="binding site" evidence="12">
    <location>
        <position position="209"/>
    </location>
    <ligand>
        <name>S-adenosyl-L-methionine</name>
        <dbReference type="ChEBI" id="CHEBI:59789"/>
    </ligand>
</feature>
<dbReference type="EMBL" id="FLUQ01000001">
    <property type="protein sequence ID" value="SBV96375.1"/>
    <property type="molecule type" value="Genomic_DNA"/>
</dbReference>
<dbReference type="NCBIfam" id="TIGR02666">
    <property type="entry name" value="moaA"/>
    <property type="match status" value="1"/>
</dbReference>
<dbReference type="SUPFAM" id="SSF102114">
    <property type="entry name" value="Radical SAM enzymes"/>
    <property type="match status" value="1"/>
</dbReference>
<sequence>MILNGPENGPGEGMAAGRADLRDGFGRRIEYARLSLTDRCNFRCIYCMPHDGLPFIPHERIMSYEEMLRLCGIMTSLGITTFKVTGGEPLCRRGAAGFIRDLAALPDVTEVTLTTNGSLLAPHLEFLAESGLRSVTFSCDAMDQTAFAAIARTDASLDAVKASMENAAALGLRIKINTVPLMGYNDGQLVALARFALERGYHIRFIELMPVGRGRTLSGVPQEELFAAIEREFGGLERVYERTGNGPATVYQVSGYPGRVGFIAALSERFCTSCNRVRLTSTGFLKTCLCHEAGVDLREPARSGARDEELRATIRRAVAEKPAGHSFSFAATGGKEFFMNSVGG</sequence>
<dbReference type="InterPro" id="IPR040064">
    <property type="entry name" value="MoaA-like"/>
</dbReference>
<dbReference type="GO" id="GO:1904047">
    <property type="term" value="F:S-adenosyl-L-methionine binding"/>
    <property type="evidence" value="ECO:0007669"/>
    <property type="project" value="UniProtKB-UniRule"/>
</dbReference>
<accession>A0A212JAV7</accession>
<dbReference type="Pfam" id="PF06463">
    <property type="entry name" value="Mob_synth_C"/>
    <property type="match status" value="1"/>
</dbReference>
<feature type="binding site" evidence="12">
    <location>
        <position position="87"/>
    </location>
    <ligand>
        <name>S-adenosyl-L-methionine</name>
        <dbReference type="ChEBI" id="CHEBI:59789"/>
    </ligand>
</feature>
<dbReference type="EC" id="4.1.99.22" evidence="1 12"/>
<proteinExistence type="inferred from homology"/>
<comment type="cofactor">
    <cofactor evidence="12">
        <name>[4Fe-4S] cluster</name>
        <dbReference type="ChEBI" id="CHEBI:49883"/>
    </cofactor>
    <text evidence="12">Binds 2 [4Fe-4S] clusters. Binds 1 [4Fe-4S] cluster coordinated with 3 cysteines and an exchangeable S-adenosyl-L-methionine and 1 [4Fe-4S] cluster coordinated with 3 cysteines and the GTP-derived substrate.</text>
</comment>
<comment type="function">
    <text evidence="12">Catalyzes the cyclization of GTP to (8S)-3',8-cyclo-7,8-dihydroguanosine 5'-triphosphate.</text>
</comment>
<feature type="binding site" evidence="12">
    <location>
        <position position="138"/>
    </location>
    <ligand>
        <name>S-adenosyl-L-methionine</name>
        <dbReference type="ChEBI" id="CHEBI:59789"/>
    </ligand>
</feature>
<keyword evidence="3 12" id="KW-0949">S-adenosyl-L-methionine</keyword>